<name>A0A8H4AHY9_GIGMA</name>
<dbReference type="EMBL" id="WTPW01000579">
    <property type="protein sequence ID" value="KAF0497406.1"/>
    <property type="molecule type" value="Genomic_DNA"/>
</dbReference>
<proteinExistence type="predicted"/>
<organism evidence="1 2">
    <name type="scientific">Gigaspora margarita</name>
    <dbReference type="NCBI Taxonomy" id="4874"/>
    <lineage>
        <taxon>Eukaryota</taxon>
        <taxon>Fungi</taxon>
        <taxon>Fungi incertae sedis</taxon>
        <taxon>Mucoromycota</taxon>
        <taxon>Glomeromycotina</taxon>
        <taxon>Glomeromycetes</taxon>
        <taxon>Diversisporales</taxon>
        <taxon>Gigasporaceae</taxon>
        <taxon>Gigaspora</taxon>
    </lineage>
</organism>
<gene>
    <name evidence="1" type="ORF">F8M41_020700</name>
</gene>
<protein>
    <submittedName>
        <fullName evidence="1">Uncharacterized protein</fullName>
    </submittedName>
</protein>
<dbReference type="Proteomes" id="UP000439903">
    <property type="component" value="Unassembled WGS sequence"/>
</dbReference>
<keyword evidence="2" id="KW-1185">Reference proteome</keyword>
<comment type="caution">
    <text evidence="1">The sequence shown here is derived from an EMBL/GenBank/DDBJ whole genome shotgun (WGS) entry which is preliminary data.</text>
</comment>
<reference evidence="1 2" key="1">
    <citation type="journal article" date="2019" name="Environ. Microbiol.">
        <title>At the nexus of three kingdoms: the genome of the mycorrhizal fungus Gigaspora margarita provides insights into plant, endobacterial and fungal interactions.</title>
        <authorList>
            <person name="Venice F."/>
            <person name="Ghignone S."/>
            <person name="Salvioli di Fossalunga A."/>
            <person name="Amselem J."/>
            <person name="Novero M."/>
            <person name="Xianan X."/>
            <person name="Sedzielewska Toro K."/>
            <person name="Morin E."/>
            <person name="Lipzen A."/>
            <person name="Grigoriev I.V."/>
            <person name="Henrissat B."/>
            <person name="Martin F.M."/>
            <person name="Bonfante P."/>
        </authorList>
    </citation>
    <scope>NUCLEOTIDE SEQUENCE [LARGE SCALE GENOMIC DNA]</scope>
    <source>
        <strain evidence="1 2">BEG34</strain>
    </source>
</reference>
<evidence type="ECO:0000313" key="2">
    <source>
        <dbReference type="Proteomes" id="UP000439903"/>
    </source>
</evidence>
<sequence length="105" mass="11857">MNNLFKKTINYVNSITISMNGPHELMGNNNRDNIKGKNCLRDIEVGIGQTSTNGSHLKVIFQIENAATAILTSELLRKREPKFSIIANYHGIACAQWERYNGLMF</sequence>
<evidence type="ECO:0000313" key="1">
    <source>
        <dbReference type="EMBL" id="KAF0497406.1"/>
    </source>
</evidence>
<accession>A0A8H4AHY9</accession>
<dbReference type="AlphaFoldDB" id="A0A8H4AHY9"/>